<feature type="transmembrane region" description="Helical" evidence="8">
    <location>
        <begin position="340"/>
        <end position="359"/>
    </location>
</feature>
<feature type="transmembrane region" description="Helical" evidence="8">
    <location>
        <begin position="205"/>
        <end position="225"/>
    </location>
</feature>
<evidence type="ECO:0000259" key="9">
    <source>
        <dbReference type="PROSITE" id="PS50850"/>
    </source>
</evidence>
<feature type="transmembrane region" description="Helical" evidence="8">
    <location>
        <begin position="20"/>
        <end position="42"/>
    </location>
</feature>
<dbReference type="CDD" id="cd17503">
    <property type="entry name" value="MFS_LmrB_MDR_like"/>
    <property type="match status" value="1"/>
</dbReference>
<feature type="transmembrane region" description="Helical" evidence="8">
    <location>
        <begin position="365"/>
        <end position="390"/>
    </location>
</feature>
<dbReference type="NCBIfam" id="TIGR00711">
    <property type="entry name" value="efflux_EmrB"/>
    <property type="match status" value="1"/>
</dbReference>
<dbReference type="GO" id="GO:0022857">
    <property type="term" value="F:transmembrane transporter activity"/>
    <property type="evidence" value="ECO:0007669"/>
    <property type="project" value="InterPro"/>
</dbReference>
<feature type="transmembrane region" description="Helical" evidence="8">
    <location>
        <begin position="277"/>
        <end position="298"/>
    </location>
</feature>
<dbReference type="Gene3D" id="1.20.1720.10">
    <property type="entry name" value="Multidrug resistance protein D"/>
    <property type="match status" value="1"/>
</dbReference>
<evidence type="ECO:0000256" key="4">
    <source>
        <dbReference type="ARBA" id="ARBA00022475"/>
    </source>
</evidence>
<dbReference type="InterPro" id="IPR036259">
    <property type="entry name" value="MFS_trans_sf"/>
</dbReference>
<evidence type="ECO:0000313" key="11">
    <source>
        <dbReference type="Proteomes" id="UP000256485"/>
    </source>
</evidence>
<keyword evidence="4" id="KW-1003">Cell membrane</keyword>
<feature type="transmembrane region" description="Helical" evidence="8">
    <location>
        <begin position="237"/>
        <end position="256"/>
    </location>
</feature>
<sequence>MSTVQLPASREGLDPGFVRLSLVMLTGALAVVFDTTIVNIALETLGQQLHVPVSTVQWVTTGYVLALGMAVPTTNWLTSRFGGKKVWLFALTLFLAGSVGAGLAADAPSLIAFRVVQGVGGGLMLPVMQTTLVQATNGRSLGRAMAIIGLPVVLGPVLGPVVGGLLVQHLTWRWIFWVNVPFCVAGLAMAWRFMPSGERNHTAPLDWIGLALVCPGIAAIVLGFSRAGAGGFGHADALLPLVVGVTLVAAFAVWALTRDGEPLIDLRLLRHSSFSAANALLFLSGFVLYGAMLLIPLYYQQVTGRDPLTAGLLLVPQGIGLMLSRGLAGALTDRLGARPVAAAGLAITLVGTLPFAWVGSDTATWWLVAALVVRGIGLGAVTIPVMTSAYEGLAADQVPHASVITRMTQQIGGSFGTAVLAVVLDSALARHPGGPAEAAAAFGHTFWWSIAFTVLALAVSAWLPSRIARPTELRPASP</sequence>
<feature type="transmembrane region" description="Helical" evidence="8">
    <location>
        <begin position="441"/>
        <end position="463"/>
    </location>
</feature>
<dbReference type="AlphaFoldDB" id="A0A3D9V711"/>
<feature type="domain" description="Major facilitator superfamily (MFS) profile" evidence="9">
    <location>
        <begin position="20"/>
        <end position="468"/>
    </location>
</feature>
<evidence type="ECO:0000313" key="10">
    <source>
        <dbReference type="EMBL" id="REF36483.1"/>
    </source>
</evidence>
<keyword evidence="5 8" id="KW-0812">Transmembrane</keyword>
<dbReference type="SUPFAM" id="SSF103473">
    <property type="entry name" value="MFS general substrate transporter"/>
    <property type="match status" value="1"/>
</dbReference>
<feature type="transmembrane region" description="Helical" evidence="8">
    <location>
        <begin position="145"/>
        <end position="168"/>
    </location>
</feature>
<feature type="transmembrane region" description="Helical" evidence="8">
    <location>
        <begin position="310"/>
        <end position="328"/>
    </location>
</feature>
<evidence type="ECO:0000256" key="5">
    <source>
        <dbReference type="ARBA" id="ARBA00022692"/>
    </source>
</evidence>
<keyword evidence="3" id="KW-0813">Transport</keyword>
<organism evidence="10 11">
    <name type="scientific">Thermasporomyces composti</name>
    <dbReference type="NCBI Taxonomy" id="696763"/>
    <lineage>
        <taxon>Bacteria</taxon>
        <taxon>Bacillati</taxon>
        <taxon>Actinomycetota</taxon>
        <taxon>Actinomycetes</taxon>
        <taxon>Propionibacteriales</taxon>
        <taxon>Nocardioidaceae</taxon>
        <taxon>Thermasporomyces</taxon>
    </lineage>
</organism>
<dbReference type="EMBL" id="QTUC01000001">
    <property type="protein sequence ID" value="REF36483.1"/>
    <property type="molecule type" value="Genomic_DNA"/>
</dbReference>
<dbReference type="PROSITE" id="PS50850">
    <property type="entry name" value="MFS"/>
    <property type="match status" value="1"/>
</dbReference>
<evidence type="ECO:0000256" key="7">
    <source>
        <dbReference type="ARBA" id="ARBA00023136"/>
    </source>
</evidence>
<gene>
    <name evidence="10" type="ORF">DFJ64_1891</name>
</gene>
<name>A0A3D9V711_THECX</name>
<feature type="transmembrane region" description="Helical" evidence="8">
    <location>
        <begin position="86"/>
        <end position="105"/>
    </location>
</feature>
<feature type="transmembrane region" description="Helical" evidence="8">
    <location>
        <begin position="174"/>
        <end position="193"/>
    </location>
</feature>
<keyword evidence="11" id="KW-1185">Reference proteome</keyword>
<comment type="caution">
    <text evidence="10">The sequence shown here is derived from an EMBL/GenBank/DDBJ whole genome shotgun (WGS) entry which is preliminary data.</text>
</comment>
<dbReference type="PANTHER" id="PTHR42718">
    <property type="entry name" value="MAJOR FACILITATOR SUPERFAMILY MULTIDRUG TRANSPORTER MFSC"/>
    <property type="match status" value="1"/>
</dbReference>
<dbReference type="InterPro" id="IPR004638">
    <property type="entry name" value="EmrB-like"/>
</dbReference>
<dbReference type="RefSeq" id="WP_245941032.1">
    <property type="nucleotide sequence ID" value="NZ_QTUC01000001.1"/>
</dbReference>
<dbReference type="InterPro" id="IPR011701">
    <property type="entry name" value="MFS"/>
</dbReference>
<dbReference type="Gene3D" id="1.20.1250.20">
    <property type="entry name" value="MFS general substrate transporter like domains"/>
    <property type="match status" value="1"/>
</dbReference>
<proteinExistence type="inferred from homology"/>
<keyword evidence="7 8" id="KW-0472">Membrane</keyword>
<evidence type="ECO:0000256" key="2">
    <source>
        <dbReference type="ARBA" id="ARBA00008537"/>
    </source>
</evidence>
<feature type="transmembrane region" description="Helical" evidence="8">
    <location>
        <begin position="54"/>
        <end position="74"/>
    </location>
</feature>
<evidence type="ECO:0000256" key="1">
    <source>
        <dbReference type="ARBA" id="ARBA00004651"/>
    </source>
</evidence>
<dbReference type="PRINTS" id="PR01036">
    <property type="entry name" value="TCRTETB"/>
</dbReference>
<comment type="similarity">
    <text evidence="2">Belongs to the major facilitator superfamily. EmrB family.</text>
</comment>
<protein>
    <submittedName>
        <fullName evidence="10">EmrB/QacA subfamily drug resistance transporter</fullName>
    </submittedName>
</protein>
<dbReference type="Proteomes" id="UP000256485">
    <property type="component" value="Unassembled WGS sequence"/>
</dbReference>
<evidence type="ECO:0000256" key="8">
    <source>
        <dbReference type="SAM" id="Phobius"/>
    </source>
</evidence>
<accession>A0A3D9V711</accession>
<dbReference type="Pfam" id="PF07690">
    <property type="entry name" value="MFS_1"/>
    <property type="match status" value="1"/>
</dbReference>
<dbReference type="PANTHER" id="PTHR42718:SF9">
    <property type="entry name" value="MAJOR FACILITATOR SUPERFAMILY MULTIDRUG TRANSPORTER MFSC"/>
    <property type="match status" value="1"/>
</dbReference>
<reference evidence="10 11" key="1">
    <citation type="submission" date="2018-08" db="EMBL/GenBank/DDBJ databases">
        <title>Sequencing the genomes of 1000 actinobacteria strains.</title>
        <authorList>
            <person name="Klenk H.-P."/>
        </authorList>
    </citation>
    <scope>NUCLEOTIDE SEQUENCE [LARGE SCALE GENOMIC DNA]</scope>
    <source>
        <strain evidence="10 11">DSM 22891</strain>
    </source>
</reference>
<evidence type="ECO:0000256" key="6">
    <source>
        <dbReference type="ARBA" id="ARBA00022989"/>
    </source>
</evidence>
<dbReference type="GO" id="GO:0005886">
    <property type="term" value="C:plasma membrane"/>
    <property type="evidence" value="ECO:0007669"/>
    <property type="project" value="UniProtKB-SubCell"/>
</dbReference>
<feature type="transmembrane region" description="Helical" evidence="8">
    <location>
        <begin position="111"/>
        <end position="133"/>
    </location>
</feature>
<keyword evidence="6 8" id="KW-1133">Transmembrane helix</keyword>
<evidence type="ECO:0000256" key="3">
    <source>
        <dbReference type="ARBA" id="ARBA00022448"/>
    </source>
</evidence>
<comment type="subcellular location">
    <subcellularLocation>
        <location evidence="1">Cell membrane</location>
        <topology evidence="1">Multi-pass membrane protein</topology>
    </subcellularLocation>
</comment>
<dbReference type="InterPro" id="IPR020846">
    <property type="entry name" value="MFS_dom"/>
</dbReference>